<sequence>MAKLLLTSGQVQVIGSCFVGKTYSQLLHRHLHSKATHTNKSPGITVAVCTFALFISGYAIQQRTLTQLRSAIKPRAETRQSPKVYLPEKFQVRTKELEDGRVIDIDTEADIEVRRQRLLVEIKETKPNVDIEGDEALAKNLEIIKQLQAKVVDKMSTPKGHVEAPVPNHKPVSKSKRRKMIKQELQKSAQAEDGLYYQRRMW</sequence>
<proteinExistence type="predicted"/>
<feature type="transmembrane region" description="Helical" evidence="2">
    <location>
        <begin position="43"/>
        <end position="60"/>
    </location>
</feature>
<keyword evidence="4" id="KW-1185">Reference proteome</keyword>
<dbReference type="OrthoDB" id="5367275at2759"/>
<evidence type="ECO:0000256" key="1">
    <source>
        <dbReference type="SAM" id="MobiDB-lite"/>
    </source>
</evidence>
<gene>
    <name evidence="3" type="ORF">FHETE_10015</name>
</gene>
<evidence type="ECO:0000256" key="2">
    <source>
        <dbReference type="SAM" id="Phobius"/>
    </source>
</evidence>
<dbReference type="EMBL" id="JAAGWQ010000251">
    <property type="protein sequence ID" value="KAF5658187.1"/>
    <property type="molecule type" value="Genomic_DNA"/>
</dbReference>
<organism evidence="3 4">
    <name type="scientific">Fusarium heterosporum</name>
    <dbReference type="NCBI Taxonomy" id="42747"/>
    <lineage>
        <taxon>Eukaryota</taxon>
        <taxon>Fungi</taxon>
        <taxon>Dikarya</taxon>
        <taxon>Ascomycota</taxon>
        <taxon>Pezizomycotina</taxon>
        <taxon>Sordariomycetes</taxon>
        <taxon>Hypocreomycetidae</taxon>
        <taxon>Hypocreales</taxon>
        <taxon>Nectriaceae</taxon>
        <taxon>Fusarium</taxon>
        <taxon>Fusarium heterosporum species complex</taxon>
    </lineage>
</organism>
<keyword evidence="2" id="KW-0472">Membrane</keyword>
<evidence type="ECO:0000313" key="3">
    <source>
        <dbReference type="EMBL" id="KAF5658187.1"/>
    </source>
</evidence>
<protein>
    <submittedName>
        <fullName evidence="3">Uncharacterized protein</fullName>
    </submittedName>
</protein>
<dbReference type="PROSITE" id="PS51257">
    <property type="entry name" value="PROKAR_LIPOPROTEIN"/>
    <property type="match status" value="1"/>
</dbReference>
<evidence type="ECO:0000313" key="4">
    <source>
        <dbReference type="Proteomes" id="UP000567885"/>
    </source>
</evidence>
<accession>A0A8H5WD80</accession>
<keyword evidence="2" id="KW-0812">Transmembrane</keyword>
<dbReference type="Proteomes" id="UP000567885">
    <property type="component" value="Unassembled WGS sequence"/>
</dbReference>
<keyword evidence="2" id="KW-1133">Transmembrane helix</keyword>
<dbReference type="AlphaFoldDB" id="A0A8H5WD80"/>
<comment type="caution">
    <text evidence="3">The sequence shown here is derived from an EMBL/GenBank/DDBJ whole genome shotgun (WGS) entry which is preliminary data.</text>
</comment>
<feature type="region of interest" description="Disordered" evidence="1">
    <location>
        <begin position="156"/>
        <end position="179"/>
    </location>
</feature>
<reference evidence="3 4" key="1">
    <citation type="submission" date="2020-05" db="EMBL/GenBank/DDBJ databases">
        <title>Identification and distribution of gene clusters putatively required for synthesis of sphingolipid metabolism inhibitors in phylogenetically diverse species of the filamentous fungus Fusarium.</title>
        <authorList>
            <person name="Kim H.-S."/>
            <person name="Busman M."/>
            <person name="Brown D.W."/>
            <person name="Divon H."/>
            <person name="Uhlig S."/>
            <person name="Proctor R.H."/>
        </authorList>
    </citation>
    <scope>NUCLEOTIDE SEQUENCE [LARGE SCALE GENOMIC DNA]</scope>
    <source>
        <strain evidence="3 4">NRRL 20693</strain>
    </source>
</reference>
<name>A0A8H5WD80_FUSHE</name>